<dbReference type="InterPro" id="IPR001478">
    <property type="entry name" value="PDZ"/>
</dbReference>
<dbReference type="Proteomes" id="UP000234329">
    <property type="component" value="Unassembled WGS sequence"/>
</dbReference>
<dbReference type="PIRSF" id="PIRSF016493">
    <property type="entry name" value="Glycyl_aminpptds"/>
    <property type="match status" value="1"/>
</dbReference>
<reference evidence="2 3" key="1">
    <citation type="submission" date="2017-03" db="EMBL/GenBank/DDBJ databases">
        <title>Draft genime sequence of the acidophilic sulfur-oxidizing bacterium Acidithiobacillus sp. SH, isolated from seawater.</title>
        <authorList>
            <person name="Sharmin S."/>
            <person name="Tokuhisa M."/>
            <person name="Kanao T."/>
            <person name="Kamimura K."/>
        </authorList>
    </citation>
    <scope>NUCLEOTIDE SEQUENCE [LARGE SCALE GENOMIC DNA]</scope>
    <source>
        <strain evidence="2 3">SH</strain>
    </source>
</reference>
<dbReference type="InterPro" id="IPR024191">
    <property type="entry name" value="Peptidase_M61"/>
</dbReference>
<dbReference type="RefSeq" id="WP_101536972.1">
    <property type="nucleotide sequence ID" value="NZ_MXAV01000008.1"/>
</dbReference>
<evidence type="ECO:0000313" key="3">
    <source>
        <dbReference type="Proteomes" id="UP000234329"/>
    </source>
</evidence>
<comment type="caution">
    <text evidence="2">The sequence shown here is derived from an EMBL/GenBank/DDBJ whole genome shotgun (WGS) entry which is preliminary data.</text>
</comment>
<dbReference type="InterPro" id="IPR027268">
    <property type="entry name" value="Peptidase_M4/M1_CTD_sf"/>
</dbReference>
<dbReference type="Pfam" id="PF13180">
    <property type="entry name" value="PDZ_2"/>
    <property type="match status" value="1"/>
</dbReference>
<dbReference type="InParanoid" id="A0A2I1DP58"/>
<keyword evidence="3" id="KW-1185">Reference proteome</keyword>
<proteinExistence type="predicted"/>
<evidence type="ECO:0000259" key="1">
    <source>
        <dbReference type="SMART" id="SM00228"/>
    </source>
</evidence>
<dbReference type="SUPFAM" id="SSF50156">
    <property type="entry name" value="PDZ domain-like"/>
    <property type="match status" value="1"/>
</dbReference>
<dbReference type="Gene3D" id="2.60.40.3650">
    <property type="match status" value="1"/>
</dbReference>
<sequence length="590" mass="65641">MHSPIHYTIELEPNAHLFRVVLDIAEPDPEGQVLALPAWVPGSYTIRDLARHITEITAESLGEAIGLHKIATDRWISGAIRGPLRVTYRVYALDQSVRTAFLDHLGGFFNGPALFLRVLGQEERGHTLSISGPEHWQLGTAMPRVSGETWGWGDFQAENYRAFIDHPMLMGTLTLLNFEAGGLPHHMLIQGSHDADLQALGRDLARICTWQQDFWGESPFAEYHFLCKARSNDYGGLEHRASSALVCARDDLNGRDPQNYRRFLGLVSHEYFHSWLVQAIRPAVFSSSALDKAELSRDLWVFEGITSYYDDLCLRRAGLLSTEQYLQGLGKEWTRLQRRPGQLLQSIAESSEDAWLKLYHPHVNSANFEISYYNKGALLALCLDLSLRLDSAGKLSLDTLLARLWKDYGQTKQPLPEGAALSLIADLAGADMAFQIQSWLEARAELPLAALLARMGIALQQRPASSLSDAGGEDASVLPAAWIGAHWKSHVLGVQLRQILSGSPAEQAGLSPEDIIIALEGQRATAEKFAEKIASSIPGCPMQLQYFRDDVLYSTQIIPVTPVQDTYWLECLEDVDAVVRARREAWLSPA</sequence>
<dbReference type="OrthoDB" id="9778516at2"/>
<evidence type="ECO:0000313" key="2">
    <source>
        <dbReference type="EMBL" id="PKY11665.1"/>
    </source>
</evidence>
<dbReference type="InterPro" id="IPR040756">
    <property type="entry name" value="Peptidase_M61_N"/>
</dbReference>
<feature type="domain" description="PDZ" evidence="1">
    <location>
        <begin position="453"/>
        <end position="550"/>
    </location>
</feature>
<dbReference type="SMART" id="SM00228">
    <property type="entry name" value="PDZ"/>
    <property type="match status" value="1"/>
</dbReference>
<dbReference type="Pfam" id="PF17899">
    <property type="entry name" value="Peptidase_M61_N"/>
    <property type="match status" value="1"/>
</dbReference>
<gene>
    <name evidence="2" type="ORF">B1757_03335</name>
</gene>
<dbReference type="Gene3D" id="2.30.42.10">
    <property type="match status" value="1"/>
</dbReference>
<dbReference type="InterPro" id="IPR036034">
    <property type="entry name" value="PDZ_sf"/>
</dbReference>
<dbReference type="InterPro" id="IPR007963">
    <property type="entry name" value="Peptidase_M61_catalytic"/>
</dbReference>
<organism evidence="2 3">
    <name type="scientific">Acidithiobacillus marinus</name>
    <dbReference type="NCBI Taxonomy" id="187490"/>
    <lineage>
        <taxon>Bacteria</taxon>
        <taxon>Pseudomonadati</taxon>
        <taxon>Pseudomonadota</taxon>
        <taxon>Acidithiobacillia</taxon>
        <taxon>Acidithiobacillales</taxon>
        <taxon>Acidithiobacillaceae</taxon>
        <taxon>Acidithiobacillus</taxon>
    </lineage>
</organism>
<dbReference type="SUPFAM" id="SSF55486">
    <property type="entry name" value="Metalloproteases ('zincins'), catalytic domain"/>
    <property type="match status" value="1"/>
</dbReference>
<name>A0A2I1DP58_9PROT</name>
<dbReference type="EMBL" id="MXAV01000008">
    <property type="protein sequence ID" value="PKY11665.1"/>
    <property type="molecule type" value="Genomic_DNA"/>
</dbReference>
<protein>
    <submittedName>
        <fullName evidence="2">Signal protein PDZ</fullName>
    </submittedName>
</protein>
<dbReference type="Gene3D" id="1.10.390.10">
    <property type="entry name" value="Neutral Protease Domain 2"/>
    <property type="match status" value="1"/>
</dbReference>
<dbReference type="AlphaFoldDB" id="A0A2I1DP58"/>
<accession>A0A2I1DP58</accession>
<dbReference type="Pfam" id="PF05299">
    <property type="entry name" value="Peptidase_M61"/>
    <property type="match status" value="1"/>
</dbReference>